<proteinExistence type="predicted"/>
<dbReference type="KEGG" id="mflg:ABS361_04905"/>
<feature type="transmembrane region" description="Helical" evidence="1">
    <location>
        <begin position="189"/>
        <end position="209"/>
    </location>
</feature>
<dbReference type="RefSeq" id="WP_407050711.1">
    <property type="nucleotide sequence ID" value="NZ_CP158568.1"/>
</dbReference>
<dbReference type="InterPro" id="IPR011606">
    <property type="entry name" value="Brnchd-chn_aa_trnsp_permease"/>
</dbReference>
<evidence type="ECO:0000256" key="1">
    <source>
        <dbReference type="SAM" id="Phobius"/>
    </source>
</evidence>
<feature type="transmembrane region" description="Helical" evidence="1">
    <location>
        <begin position="95"/>
        <end position="120"/>
    </location>
</feature>
<evidence type="ECO:0000313" key="2">
    <source>
        <dbReference type="EMBL" id="XBY45619.1"/>
    </source>
</evidence>
<feature type="transmembrane region" description="Helical" evidence="1">
    <location>
        <begin position="36"/>
        <end position="56"/>
    </location>
</feature>
<sequence>MPADAPNPHADTARDPAVLDPASEERVDRLLWFGRGMAQIVSVPALVLMAAFVGFAGLARESGVPVQYAAMLTALVWALPSTVIMVAAIKSNATLFAAMLAVSLSAVRLMPMTMALVPILRGPRTRTITLLALSHFVAVTSWVFGMTQLPALPRDARVPYYAGFAITLTTVNIGVTVVAYIAAGALPPALAAALSLLTPLYFILSLWGASRLPSDRLALVFGMVLAPVMNKVSPDYELLLVGLIGGSAAYGIGRWTRRRGGAEDGGGEAA</sequence>
<feature type="transmembrane region" description="Helical" evidence="1">
    <location>
        <begin position="127"/>
        <end position="146"/>
    </location>
</feature>
<accession>A0AAU7XD09</accession>
<gene>
    <name evidence="2" type="ORF">ABS361_04905</name>
</gene>
<protein>
    <submittedName>
        <fullName evidence="2">AzlC family ABC transporter permease</fullName>
    </submittedName>
</protein>
<dbReference type="Pfam" id="PF03591">
    <property type="entry name" value="AzlC"/>
    <property type="match status" value="1"/>
</dbReference>
<name>A0AAU7XD09_9HYPH</name>
<keyword evidence="1" id="KW-0812">Transmembrane</keyword>
<feature type="transmembrane region" description="Helical" evidence="1">
    <location>
        <begin position="68"/>
        <end position="89"/>
    </location>
</feature>
<keyword evidence="1" id="KW-1133">Transmembrane helix</keyword>
<dbReference type="AlphaFoldDB" id="A0AAU7XD09"/>
<dbReference type="EMBL" id="CP158568">
    <property type="protein sequence ID" value="XBY45619.1"/>
    <property type="molecule type" value="Genomic_DNA"/>
</dbReference>
<feature type="transmembrane region" description="Helical" evidence="1">
    <location>
        <begin position="158"/>
        <end position="182"/>
    </location>
</feature>
<feature type="transmembrane region" description="Helical" evidence="1">
    <location>
        <begin position="236"/>
        <end position="253"/>
    </location>
</feature>
<reference evidence="2" key="1">
    <citation type="submission" date="2024-06" db="EMBL/GenBank/DDBJ databases">
        <title>Methylostella associata gen. nov., sp. nov., a novel Ancalomicrobiaceae-affiliated facultatively methylotrophic bacteria that feed on methanotrophs of the genus Methylococcus.</title>
        <authorList>
            <person name="Saltykova V."/>
            <person name="Danilova O.V."/>
            <person name="Oshkin I.Y."/>
            <person name="Belova S.E."/>
            <person name="Pimenov N.V."/>
            <person name="Dedysh S.N."/>
        </authorList>
    </citation>
    <scope>NUCLEOTIDE SEQUENCE</scope>
    <source>
        <strain evidence="2">S20</strain>
    </source>
</reference>
<keyword evidence="1" id="KW-0472">Membrane</keyword>
<organism evidence="2">
    <name type="scientific">Methyloraptor flagellatus</name>
    <dbReference type="NCBI Taxonomy" id="3162530"/>
    <lineage>
        <taxon>Bacteria</taxon>
        <taxon>Pseudomonadati</taxon>
        <taxon>Pseudomonadota</taxon>
        <taxon>Alphaproteobacteria</taxon>
        <taxon>Hyphomicrobiales</taxon>
        <taxon>Ancalomicrobiaceae</taxon>
        <taxon>Methyloraptor</taxon>
    </lineage>
</organism>